<reference evidence="1 2" key="1">
    <citation type="submission" date="2019-07" db="EMBL/GenBank/DDBJ databases">
        <title>Draft genome for Streptomyces benahoarensis MZ03-48.</title>
        <authorList>
            <person name="Gonzalez-Pimentel J.L."/>
        </authorList>
    </citation>
    <scope>NUCLEOTIDE SEQUENCE [LARGE SCALE GENOMIC DNA]</scope>
    <source>
        <strain evidence="1 2">MZ03-48</strain>
    </source>
</reference>
<comment type="caution">
    <text evidence="1">The sequence shown here is derived from an EMBL/GenBank/DDBJ whole genome shotgun (WGS) entry which is preliminary data.</text>
</comment>
<evidence type="ECO:0008006" key="3">
    <source>
        <dbReference type="Google" id="ProtNLM"/>
    </source>
</evidence>
<organism evidence="1 2">
    <name type="scientific">Streptomyces benahoarensis</name>
    <dbReference type="NCBI Taxonomy" id="2595054"/>
    <lineage>
        <taxon>Bacteria</taxon>
        <taxon>Bacillati</taxon>
        <taxon>Actinomycetota</taxon>
        <taxon>Actinomycetes</taxon>
        <taxon>Kitasatosporales</taxon>
        <taxon>Streptomycetaceae</taxon>
        <taxon>Streptomyces</taxon>
    </lineage>
</organism>
<dbReference type="SUPFAM" id="SSF54909">
    <property type="entry name" value="Dimeric alpha+beta barrel"/>
    <property type="match status" value="1"/>
</dbReference>
<gene>
    <name evidence="1" type="ORF">FNZ23_06325</name>
</gene>
<keyword evidence="2" id="KW-1185">Reference proteome</keyword>
<name>A0A553ZNT5_9ACTN</name>
<protein>
    <recommendedName>
        <fullName evidence="3">ABM domain-containing protein</fullName>
    </recommendedName>
</protein>
<sequence>MPDLARPDAHAVFMTYRYVADADQGRALLDEIADAWEKAERPKEILAFFCYLSTDGTTVMTYAQCTDSAVYRPFAGGLPAASARVEPIEFRLHRSVVLSPTAGPPNALVTALFDVDGAERQQRIVASVAENLERAPADEYTGLIASHFHLSVDGTRVINFAEWTSDEAHVVFLDGATRHSSLRITNDMPGVRPIGYRRYHLHRSIGS</sequence>
<dbReference type="Gene3D" id="3.30.70.100">
    <property type="match status" value="2"/>
</dbReference>
<evidence type="ECO:0000313" key="2">
    <source>
        <dbReference type="Proteomes" id="UP000320888"/>
    </source>
</evidence>
<proteinExistence type="predicted"/>
<dbReference type="AlphaFoldDB" id="A0A553ZNT5"/>
<dbReference type="InterPro" id="IPR011008">
    <property type="entry name" value="Dimeric_a/b-barrel"/>
</dbReference>
<dbReference type="OrthoDB" id="1493813at2"/>
<dbReference type="EMBL" id="VKLS01000041">
    <property type="protein sequence ID" value="TSB43119.1"/>
    <property type="molecule type" value="Genomic_DNA"/>
</dbReference>
<evidence type="ECO:0000313" key="1">
    <source>
        <dbReference type="EMBL" id="TSB43119.1"/>
    </source>
</evidence>
<dbReference type="Proteomes" id="UP000320888">
    <property type="component" value="Unassembled WGS sequence"/>
</dbReference>
<accession>A0A553ZNT5</accession>